<gene>
    <name evidence="3" type="ORF">HNQ03_001011</name>
</gene>
<dbReference type="Gene3D" id="3.40.50.2020">
    <property type="match status" value="1"/>
</dbReference>
<dbReference type="Pfam" id="PF00156">
    <property type="entry name" value="Pribosyltran"/>
    <property type="match status" value="1"/>
</dbReference>
<proteinExistence type="inferred from homology"/>
<dbReference type="AlphaFoldDB" id="A0A8J8G643"/>
<evidence type="ECO:0000259" key="2">
    <source>
        <dbReference type="Pfam" id="PF00156"/>
    </source>
</evidence>
<organism evidence="3 4">
    <name type="scientific">Frigoriflavimonas asaccharolytica</name>
    <dbReference type="NCBI Taxonomy" id="2735899"/>
    <lineage>
        <taxon>Bacteria</taxon>
        <taxon>Pseudomonadati</taxon>
        <taxon>Bacteroidota</taxon>
        <taxon>Flavobacteriia</taxon>
        <taxon>Flavobacteriales</taxon>
        <taxon>Weeksellaceae</taxon>
        <taxon>Frigoriflavimonas</taxon>
    </lineage>
</organism>
<dbReference type="SUPFAM" id="SSF53271">
    <property type="entry name" value="PRTase-like"/>
    <property type="match status" value="1"/>
</dbReference>
<dbReference type="PANTHER" id="PTHR47505">
    <property type="entry name" value="DNA UTILIZATION PROTEIN YHGH"/>
    <property type="match status" value="1"/>
</dbReference>
<dbReference type="PANTHER" id="PTHR47505:SF1">
    <property type="entry name" value="DNA UTILIZATION PROTEIN YHGH"/>
    <property type="match status" value="1"/>
</dbReference>
<dbReference type="Proteomes" id="UP000610746">
    <property type="component" value="Unassembled WGS sequence"/>
</dbReference>
<comment type="similarity">
    <text evidence="1">Belongs to the ComF/GntX family.</text>
</comment>
<evidence type="ECO:0000313" key="3">
    <source>
        <dbReference type="EMBL" id="NRS91944.1"/>
    </source>
</evidence>
<dbReference type="InterPro" id="IPR051910">
    <property type="entry name" value="ComF/GntX_DNA_util-trans"/>
</dbReference>
<dbReference type="RefSeq" id="WP_226927431.1">
    <property type="nucleotide sequence ID" value="NZ_JABSNO010000005.1"/>
</dbReference>
<name>A0A8J8G643_9FLAO</name>
<accession>A0A8J8G643</accession>
<feature type="domain" description="Phosphoribosyltransferase" evidence="2">
    <location>
        <begin position="68"/>
        <end position="141"/>
    </location>
</feature>
<evidence type="ECO:0000256" key="1">
    <source>
        <dbReference type="ARBA" id="ARBA00008007"/>
    </source>
</evidence>
<protein>
    <submittedName>
        <fullName evidence="3">ComF family protein</fullName>
    </submittedName>
</protein>
<dbReference type="CDD" id="cd06223">
    <property type="entry name" value="PRTases_typeI"/>
    <property type="match status" value="1"/>
</dbReference>
<reference evidence="3" key="1">
    <citation type="submission" date="2020-05" db="EMBL/GenBank/DDBJ databases">
        <title>Genomic Encyclopedia of Type Strains, Phase IV (KMG-V): Genome sequencing to study the core and pangenomes of soil and plant-associated prokaryotes.</title>
        <authorList>
            <person name="Whitman W."/>
        </authorList>
    </citation>
    <scope>NUCLEOTIDE SEQUENCE</scope>
    <source>
        <strain evidence="3">16F</strain>
    </source>
</reference>
<dbReference type="InterPro" id="IPR029057">
    <property type="entry name" value="PRTase-like"/>
</dbReference>
<keyword evidence="4" id="KW-1185">Reference proteome</keyword>
<sequence>MEFQDKSLSRKIIHQLKYSSRENVGKSLADWTIERINFNDYHFDLIISVPLHSKKERERGYNQLHLYANILAKHLKIEHHCKDVIRKFYKKSQTFKTKKGRGDIENNFELNANLIGKHVLIIDDVYTTGNTMSQVAWEILKEPTNKVSVLVMAVDV</sequence>
<dbReference type="InterPro" id="IPR000836">
    <property type="entry name" value="PRTase_dom"/>
</dbReference>
<comment type="caution">
    <text evidence="3">The sequence shown here is derived from an EMBL/GenBank/DDBJ whole genome shotgun (WGS) entry which is preliminary data.</text>
</comment>
<dbReference type="EMBL" id="JABSNO010000005">
    <property type="protein sequence ID" value="NRS91944.1"/>
    <property type="molecule type" value="Genomic_DNA"/>
</dbReference>
<evidence type="ECO:0000313" key="4">
    <source>
        <dbReference type="Proteomes" id="UP000610746"/>
    </source>
</evidence>